<sequence length="165" mass="19118">MGVGKAPQELELTSIYGRTLQELPPQAERGINRFYEAQCTKYLRERERLQRVGCLKKPSARWNKQELYLNSERLATAKDASRQHLLRHPQLVSGHQRLQQEELLELLAMQHFLWIDLADLDEDPAARCSEDRFTGPENSVCEQLLLDAPRELFVIVAWLLSSCFV</sequence>
<dbReference type="AlphaFoldDB" id="A0A812MKK7"/>
<gene>
    <name evidence="1" type="primary">nipblb</name>
    <name evidence="1" type="ORF">SNEC2469_LOCUS5753</name>
</gene>
<protein>
    <submittedName>
        <fullName evidence="1">Nipblb protein</fullName>
    </submittedName>
</protein>
<organism evidence="1 2">
    <name type="scientific">Symbiodinium necroappetens</name>
    <dbReference type="NCBI Taxonomy" id="1628268"/>
    <lineage>
        <taxon>Eukaryota</taxon>
        <taxon>Sar</taxon>
        <taxon>Alveolata</taxon>
        <taxon>Dinophyceae</taxon>
        <taxon>Suessiales</taxon>
        <taxon>Symbiodiniaceae</taxon>
        <taxon>Symbiodinium</taxon>
    </lineage>
</organism>
<reference evidence="1" key="1">
    <citation type="submission" date="2021-02" db="EMBL/GenBank/DDBJ databases">
        <authorList>
            <person name="Dougan E. K."/>
            <person name="Rhodes N."/>
            <person name="Thang M."/>
            <person name="Chan C."/>
        </authorList>
    </citation>
    <scope>NUCLEOTIDE SEQUENCE</scope>
</reference>
<keyword evidence="2" id="KW-1185">Reference proteome</keyword>
<proteinExistence type="predicted"/>
<dbReference type="Proteomes" id="UP000601435">
    <property type="component" value="Unassembled WGS sequence"/>
</dbReference>
<comment type="caution">
    <text evidence="1">The sequence shown here is derived from an EMBL/GenBank/DDBJ whole genome shotgun (WGS) entry which is preliminary data.</text>
</comment>
<dbReference type="OrthoDB" id="448768at2759"/>
<dbReference type="EMBL" id="CAJNJA010010462">
    <property type="protein sequence ID" value="CAE7257857.1"/>
    <property type="molecule type" value="Genomic_DNA"/>
</dbReference>
<evidence type="ECO:0000313" key="1">
    <source>
        <dbReference type="EMBL" id="CAE7257857.1"/>
    </source>
</evidence>
<evidence type="ECO:0000313" key="2">
    <source>
        <dbReference type="Proteomes" id="UP000601435"/>
    </source>
</evidence>
<name>A0A812MKK7_9DINO</name>
<accession>A0A812MKK7</accession>